<gene>
    <name evidence="1" type="ORF">GA0070613_5229</name>
</gene>
<reference evidence="2" key="1">
    <citation type="submission" date="2016-06" db="EMBL/GenBank/DDBJ databases">
        <authorList>
            <person name="Varghese N."/>
            <person name="Submissions Spin"/>
        </authorList>
    </citation>
    <scope>NUCLEOTIDE SEQUENCE [LARGE SCALE GENOMIC DNA]</scope>
    <source>
        <strain evidence="2">DSM 43819</strain>
    </source>
</reference>
<dbReference type="Pfam" id="PF05988">
    <property type="entry name" value="DUF899"/>
    <property type="match status" value="1"/>
</dbReference>
<dbReference type="EMBL" id="LT607754">
    <property type="protein sequence ID" value="SCG73061.1"/>
    <property type="molecule type" value="Genomic_DNA"/>
</dbReference>
<dbReference type="Proteomes" id="UP000198221">
    <property type="component" value="Chromosome I"/>
</dbReference>
<proteinExistence type="predicted"/>
<dbReference type="AlphaFoldDB" id="A0A1C5JRX0"/>
<keyword evidence="2" id="KW-1185">Reference proteome</keyword>
<organism evidence="1 2">
    <name type="scientific">Micromonospora inositola</name>
    <dbReference type="NCBI Taxonomy" id="47865"/>
    <lineage>
        <taxon>Bacteria</taxon>
        <taxon>Bacillati</taxon>
        <taxon>Actinomycetota</taxon>
        <taxon>Actinomycetes</taxon>
        <taxon>Micromonosporales</taxon>
        <taxon>Micromonosporaceae</taxon>
        <taxon>Micromonospora</taxon>
    </lineage>
</organism>
<accession>A0A1C5JRX0</accession>
<dbReference type="InterPro" id="IPR010296">
    <property type="entry name" value="DUF899_thioredox"/>
</dbReference>
<evidence type="ECO:0000313" key="1">
    <source>
        <dbReference type="EMBL" id="SCG73061.1"/>
    </source>
</evidence>
<name>A0A1C5JRX0_9ACTN</name>
<dbReference type="RefSeq" id="WP_089014618.1">
    <property type="nucleotide sequence ID" value="NZ_LT607754.1"/>
</dbReference>
<dbReference type="OrthoDB" id="4721017at2"/>
<evidence type="ECO:0000313" key="2">
    <source>
        <dbReference type="Proteomes" id="UP000198221"/>
    </source>
</evidence>
<sequence>MTATPAYSAATPPVVDRETWLRERNELLVREKDHTREGDAIAAARRQLPMTLVPTVTVQGPGGDTPLVEVFEGRRMLIAYFHMWHDGRPFEDQCEGCTFSTCHVQMLDYLHARDVTYAVFCQGPYDDSAAFAEFMGYTFPWYSAKHSDPALADGRGFGFIACYLRDDNRVYETYWTTGRGVEALMTSYHALDLTVYGRQENWENSPEGWPQVSGHPWRLNGRPVAQWTRPGVAPAMMSDARADHARVGRMSACCWAEADLP</sequence>
<protein>
    <submittedName>
        <fullName evidence="1">Predicted dithiol-disulfide oxidoreductase, DUF899 family</fullName>
    </submittedName>
</protein>